<dbReference type="EMBL" id="MNAD01001170">
    <property type="protein sequence ID" value="OJT07540.1"/>
    <property type="molecule type" value="Genomic_DNA"/>
</dbReference>
<feature type="transmembrane region" description="Helical" evidence="3">
    <location>
        <begin position="58"/>
        <end position="79"/>
    </location>
</feature>
<comment type="similarity">
    <text evidence="2">Belongs to the major facilitator superfamily. Monocarboxylate porter (TC 2.A.1.13) family.</text>
</comment>
<dbReference type="PANTHER" id="PTHR11360:SF284">
    <property type="entry name" value="EG:103B4.3 PROTEIN-RELATED"/>
    <property type="match status" value="1"/>
</dbReference>
<dbReference type="Pfam" id="PF07690">
    <property type="entry name" value="MFS_1"/>
    <property type="match status" value="1"/>
</dbReference>
<comment type="subcellular location">
    <subcellularLocation>
        <location evidence="1">Membrane</location>
        <topology evidence="1">Multi-pass membrane protein</topology>
    </subcellularLocation>
</comment>
<keyword evidence="3" id="KW-0472">Membrane</keyword>
<dbReference type="PANTHER" id="PTHR11360">
    <property type="entry name" value="MONOCARBOXYLATE TRANSPORTER"/>
    <property type="match status" value="1"/>
</dbReference>
<keyword evidence="3" id="KW-0812">Transmembrane</keyword>
<dbReference type="InterPro" id="IPR020846">
    <property type="entry name" value="MFS_dom"/>
</dbReference>
<evidence type="ECO:0000259" key="4">
    <source>
        <dbReference type="PROSITE" id="PS50850"/>
    </source>
</evidence>
<dbReference type="InterPro" id="IPR036259">
    <property type="entry name" value="MFS_trans_sf"/>
</dbReference>
<feature type="transmembrane region" description="Helical" evidence="3">
    <location>
        <begin position="418"/>
        <end position="438"/>
    </location>
</feature>
<feature type="transmembrane region" description="Helical" evidence="3">
    <location>
        <begin position="125"/>
        <end position="144"/>
    </location>
</feature>
<evidence type="ECO:0000256" key="1">
    <source>
        <dbReference type="ARBA" id="ARBA00004141"/>
    </source>
</evidence>
<reference evidence="5 6" key="1">
    <citation type="submission" date="2016-10" db="EMBL/GenBank/DDBJ databases">
        <title>Genome sequence of the basidiomycete white-rot fungus Trametes pubescens.</title>
        <authorList>
            <person name="Makela M.R."/>
            <person name="Granchi Z."/>
            <person name="Peng M."/>
            <person name="De Vries R.P."/>
            <person name="Grigoriev I."/>
            <person name="Riley R."/>
            <person name="Hilden K."/>
        </authorList>
    </citation>
    <scope>NUCLEOTIDE SEQUENCE [LARGE SCALE GENOMIC DNA]</scope>
    <source>
        <strain evidence="5 6">FBCC735</strain>
    </source>
</reference>
<sequence>MSNLPETALSSASSSTIFVPKPHFADVHTPYAGSEVEKAPAQVDVEDIEECPDGGLRAWLVVFGLASGLCATFGFVNAWGVFQAYYEQYTLRHMSPSDIAWIGSVQYALVFMPGLVFGRLFDIGYLRLPVTLASGLLITCTFLTAECTEFWQLLLCQGFGIGICSGIVFNAAVGTIPHWFDKKLGLALAGMATGSSVGGTIFPIILKNLIEHQSFKWTLRITGFIITVFLVLLNLTIARRLPPKRHTGPFIDLSLFKSAPYSIFSLSLFTGFLGIYTCLTYISLSGILAGIDRDLSFYLLSIANACSLIGRLGGGLAADRFGPMNALMPPTFIAGIMTYTWPFAKTRGALIAVAVLYGASSGVFVSVMGAPVVQMGKVTEVGMRVGMTFTIMSLGALAGPPISGAILDRTGSFENVGYYAGTAIMVSVVFMGVARQLLLGKRFFGRI</sequence>
<evidence type="ECO:0000256" key="2">
    <source>
        <dbReference type="ARBA" id="ARBA00006727"/>
    </source>
</evidence>
<feature type="domain" description="Major facilitator superfamily (MFS) profile" evidence="4">
    <location>
        <begin position="220"/>
        <end position="447"/>
    </location>
</feature>
<dbReference type="InterPro" id="IPR011701">
    <property type="entry name" value="MFS"/>
</dbReference>
<dbReference type="PROSITE" id="PS50850">
    <property type="entry name" value="MFS"/>
    <property type="match status" value="1"/>
</dbReference>
<dbReference type="GO" id="GO:0016020">
    <property type="term" value="C:membrane"/>
    <property type="evidence" value="ECO:0007669"/>
    <property type="project" value="UniProtKB-SubCell"/>
</dbReference>
<name>A0A1M2VIY8_TRAPU</name>
<feature type="transmembrane region" description="Helical" evidence="3">
    <location>
        <begin position="99"/>
        <end position="118"/>
    </location>
</feature>
<comment type="caution">
    <text evidence="5">The sequence shown here is derived from an EMBL/GenBank/DDBJ whole genome shotgun (WGS) entry which is preliminary data.</text>
</comment>
<feature type="transmembrane region" description="Helical" evidence="3">
    <location>
        <begin position="150"/>
        <end position="172"/>
    </location>
</feature>
<keyword evidence="6" id="KW-1185">Reference proteome</keyword>
<dbReference type="OrthoDB" id="6509908at2759"/>
<evidence type="ECO:0000313" key="6">
    <source>
        <dbReference type="Proteomes" id="UP000184267"/>
    </source>
</evidence>
<feature type="transmembrane region" description="Helical" evidence="3">
    <location>
        <begin position="184"/>
        <end position="205"/>
    </location>
</feature>
<protein>
    <submittedName>
        <fullName evidence="5">Riboflavin transporter MCH5</fullName>
    </submittedName>
</protein>
<accession>A0A1M2VIY8</accession>
<proteinExistence type="inferred from homology"/>
<dbReference type="GO" id="GO:0022857">
    <property type="term" value="F:transmembrane transporter activity"/>
    <property type="evidence" value="ECO:0007669"/>
    <property type="project" value="InterPro"/>
</dbReference>
<organism evidence="5 6">
    <name type="scientific">Trametes pubescens</name>
    <name type="common">White-rot fungus</name>
    <dbReference type="NCBI Taxonomy" id="154538"/>
    <lineage>
        <taxon>Eukaryota</taxon>
        <taxon>Fungi</taxon>
        <taxon>Dikarya</taxon>
        <taxon>Basidiomycota</taxon>
        <taxon>Agaricomycotina</taxon>
        <taxon>Agaricomycetes</taxon>
        <taxon>Polyporales</taxon>
        <taxon>Polyporaceae</taxon>
        <taxon>Trametes</taxon>
    </lineage>
</organism>
<feature type="transmembrane region" description="Helical" evidence="3">
    <location>
        <begin position="295"/>
        <end position="314"/>
    </location>
</feature>
<dbReference type="SUPFAM" id="SSF103473">
    <property type="entry name" value="MFS general substrate transporter"/>
    <property type="match status" value="1"/>
</dbReference>
<feature type="transmembrane region" description="Helical" evidence="3">
    <location>
        <begin position="350"/>
        <end position="373"/>
    </location>
</feature>
<feature type="transmembrane region" description="Helical" evidence="3">
    <location>
        <begin position="385"/>
        <end position="406"/>
    </location>
</feature>
<gene>
    <name evidence="5" type="ORF">TRAPUB_1636</name>
</gene>
<feature type="transmembrane region" description="Helical" evidence="3">
    <location>
        <begin position="217"/>
        <end position="238"/>
    </location>
</feature>
<evidence type="ECO:0000313" key="5">
    <source>
        <dbReference type="EMBL" id="OJT07540.1"/>
    </source>
</evidence>
<feature type="transmembrane region" description="Helical" evidence="3">
    <location>
        <begin position="259"/>
        <end position="283"/>
    </location>
</feature>
<keyword evidence="3" id="KW-1133">Transmembrane helix</keyword>
<dbReference type="AlphaFoldDB" id="A0A1M2VIY8"/>
<evidence type="ECO:0000256" key="3">
    <source>
        <dbReference type="SAM" id="Phobius"/>
    </source>
</evidence>
<dbReference type="InterPro" id="IPR050327">
    <property type="entry name" value="Proton-linked_MCT"/>
</dbReference>
<dbReference type="STRING" id="154538.A0A1M2VIY8"/>
<dbReference type="Proteomes" id="UP000184267">
    <property type="component" value="Unassembled WGS sequence"/>
</dbReference>
<feature type="transmembrane region" description="Helical" evidence="3">
    <location>
        <begin position="326"/>
        <end position="344"/>
    </location>
</feature>
<dbReference type="Gene3D" id="1.20.1250.20">
    <property type="entry name" value="MFS general substrate transporter like domains"/>
    <property type="match status" value="2"/>
</dbReference>
<dbReference type="OMA" id="MTFTIMS"/>